<dbReference type="SUPFAM" id="SSF55797">
    <property type="entry name" value="PR-1-like"/>
    <property type="match status" value="1"/>
</dbReference>
<comment type="caution">
    <text evidence="3">The sequence shown here is derived from an EMBL/GenBank/DDBJ whole genome shotgun (WGS) entry which is preliminary data.</text>
</comment>
<proteinExistence type="predicted"/>
<dbReference type="Proteomes" id="UP000754563">
    <property type="component" value="Unassembled WGS sequence"/>
</dbReference>
<feature type="domain" description="SCP" evidence="2">
    <location>
        <begin position="70"/>
        <end position="190"/>
    </location>
</feature>
<organism evidence="3 4">
    <name type="scientific">Candidatus Dojkabacteria bacterium</name>
    <dbReference type="NCBI Taxonomy" id="2099670"/>
    <lineage>
        <taxon>Bacteria</taxon>
        <taxon>Candidatus Dojkabacteria</taxon>
    </lineage>
</organism>
<sequence>MKKFISILIVIYLLFSTCTTNSYAQTSNNWYPISESAVRLIADTINRVLVERIYMSENQLEMDIENYLFEQINLSRSVHGKPPLIRNTQIDSVAKNWSQVQADYEVSTHNTNLGYDLIDADVYFLGYGENIGYGIVDDQNNRQKYFDVVSIIHNGMMAEQPPYDGHRRTILGENIDYTHIGIGVEIEGNEFWITTDYVL</sequence>
<keyword evidence="1" id="KW-0732">Signal</keyword>
<gene>
    <name evidence="3" type="ORF">KC717_05670</name>
</gene>
<dbReference type="Pfam" id="PF00188">
    <property type="entry name" value="CAP"/>
    <property type="match status" value="1"/>
</dbReference>
<dbReference type="InterPro" id="IPR014044">
    <property type="entry name" value="CAP_dom"/>
</dbReference>
<reference evidence="3" key="2">
    <citation type="journal article" date="2021" name="Microbiome">
        <title>Successional dynamics and alternative stable states in a saline activated sludge microbial community over 9 years.</title>
        <authorList>
            <person name="Wang Y."/>
            <person name="Ye J."/>
            <person name="Ju F."/>
            <person name="Liu L."/>
            <person name="Boyd J.A."/>
            <person name="Deng Y."/>
            <person name="Parks D.H."/>
            <person name="Jiang X."/>
            <person name="Yin X."/>
            <person name="Woodcroft B.J."/>
            <person name="Tyson G.W."/>
            <person name="Hugenholtz P."/>
            <person name="Polz M.F."/>
            <person name="Zhang T."/>
        </authorList>
    </citation>
    <scope>NUCLEOTIDE SEQUENCE</scope>
    <source>
        <strain evidence="3">HKST-UBA11</strain>
    </source>
</reference>
<evidence type="ECO:0000313" key="4">
    <source>
        <dbReference type="Proteomes" id="UP000754563"/>
    </source>
</evidence>
<evidence type="ECO:0000256" key="1">
    <source>
        <dbReference type="SAM" id="SignalP"/>
    </source>
</evidence>
<feature type="signal peptide" evidence="1">
    <location>
        <begin position="1"/>
        <end position="24"/>
    </location>
</feature>
<feature type="chain" id="PRO_5037653915" evidence="1">
    <location>
        <begin position="25"/>
        <end position="199"/>
    </location>
</feature>
<protein>
    <submittedName>
        <fullName evidence="3">CAP domain-containing protein</fullName>
    </submittedName>
</protein>
<accession>A0A955RKQ0</accession>
<evidence type="ECO:0000259" key="2">
    <source>
        <dbReference type="Pfam" id="PF00188"/>
    </source>
</evidence>
<dbReference type="InterPro" id="IPR035940">
    <property type="entry name" value="CAP_sf"/>
</dbReference>
<dbReference type="Gene3D" id="3.40.33.10">
    <property type="entry name" value="CAP"/>
    <property type="match status" value="1"/>
</dbReference>
<name>A0A955RKQ0_9BACT</name>
<dbReference type="EMBL" id="JAGQLH010000079">
    <property type="protein sequence ID" value="MCA9386109.1"/>
    <property type="molecule type" value="Genomic_DNA"/>
</dbReference>
<reference evidence="3" key="1">
    <citation type="submission" date="2020-04" db="EMBL/GenBank/DDBJ databases">
        <authorList>
            <person name="Zhang T."/>
        </authorList>
    </citation>
    <scope>NUCLEOTIDE SEQUENCE</scope>
    <source>
        <strain evidence="3">HKST-UBA11</strain>
    </source>
</reference>
<dbReference type="CDD" id="cd05379">
    <property type="entry name" value="CAP_bacterial"/>
    <property type="match status" value="1"/>
</dbReference>
<evidence type="ECO:0000313" key="3">
    <source>
        <dbReference type="EMBL" id="MCA9386109.1"/>
    </source>
</evidence>
<dbReference type="AlphaFoldDB" id="A0A955RKQ0"/>